<evidence type="ECO:0000256" key="1">
    <source>
        <dbReference type="ARBA" id="ARBA00001946"/>
    </source>
</evidence>
<dbReference type="SUPFAM" id="SSF55811">
    <property type="entry name" value="Nudix"/>
    <property type="match status" value="1"/>
</dbReference>
<dbReference type="Proteomes" id="UP000296374">
    <property type="component" value="Chromosome"/>
</dbReference>
<feature type="domain" description="Nudix hydrolase" evidence="4">
    <location>
        <begin position="6"/>
        <end position="139"/>
    </location>
</feature>
<evidence type="ECO:0000259" key="4">
    <source>
        <dbReference type="PROSITE" id="PS51462"/>
    </source>
</evidence>
<dbReference type="InterPro" id="IPR015797">
    <property type="entry name" value="NUDIX_hydrolase-like_dom_sf"/>
</dbReference>
<dbReference type="Gene3D" id="3.90.79.10">
    <property type="entry name" value="Nucleoside Triphosphate Pyrophosphohydrolase"/>
    <property type="match status" value="1"/>
</dbReference>
<reference evidence="6" key="1">
    <citation type="submission" date="2019-03" db="EMBL/GenBank/DDBJ databases">
        <authorList>
            <person name="Li J."/>
        </authorList>
    </citation>
    <scope>NUCLEOTIDE SEQUENCE [LARGE SCALE GENOMIC DNA]</scope>
    <source>
        <strain evidence="6">2251</strain>
    </source>
</reference>
<proteinExistence type="inferred from homology"/>
<dbReference type="GO" id="GO:0016787">
    <property type="term" value="F:hydrolase activity"/>
    <property type="evidence" value="ECO:0007669"/>
    <property type="project" value="UniProtKB-KW"/>
</dbReference>
<dbReference type="KEGG" id="plia:E4191_01345"/>
<dbReference type="CDD" id="cd04673">
    <property type="entry name" value="NUDIX_ADPRase"/>
    <property type="match status" value="1"/>
</dbReference>
<name>A0A4P7HKC0_9RHOB</name>
<dbReference type="InterPro" id="IPR000086">
    <property type="entry name" value="NUDIX_hydrolase_dom"/>
</dbReference>
<protein>
    <submittedName>
        <fullName evidence="5">NUDIX domain-containing protein</fullName>
    </submittedName>
</protein>
<dbReference type="RefSeq" id="WP_135311809.1">
    <property type="nucleotide sequence ID" value="NZ_CP038439.1"/>
</dbReference>
<dbReference type="EMBL" id="CP038439">
    <property type="protein sequence ID" value="QBX33511.1"/>
    <property type="molecule type" value="Genomic_DNA"/>
</dbReference>
<dbReference type="PRINTS" id="PR00502">
    <property type="entry name" value="NUDIXFAMILY"/>
</dbReference>
<organism evidence="5 6">
    <name type="scientific">Paracoccus liaowanqingii</name>
    <dbReference type="NCBI Taxonomy" id="2560053"/>
    <lineage>
        <taxon>Bacteria</taxon>
        <taxon>Pseudomonadati</taxon>
        <taxon>Pseudomonadota</taxon>
        <taxon>Alphaproteobacteria</taxon>
        <taxon>Rhodobacterales</taxon>
        <taxon>Paracoccaceae</taxon>
        <taxon>Paracoccus</taxon>
    </lineage>
</organism>
<dbReference type="InterPro" id="IPR020476">
    <property type="entry name" value="Nudix_hydrolase"/>
</dbReference>
<dbReference type="InterPro" id="IPR020084">
    <property type="entry name" value="NUDIX_hydrolase_CS"/>
</dbReference>
<dbReference type="PROSITE" id="PS00893">
    <property type="entry name" value="NUDIX_BOX"/>
    <property type="match status" value="1"/>
</dbReference>
<keyword evidence="2 3" id="KW-0378">Hydrolase</keyword>
<dbReference type="AlphaFoldDB" id="A0A4P7HKC0"/>
<comment type="similarity">
    <text evidence="3">Belongs to the Nudix hydrolase family.</text>
</comment>
<sequence length="145" mass="15206">MTPVSPHRPVVAVLAVVLRDGHALLVQRANPPDAGFWGFPGGKVDAGETLLAAAERELREETGVIARADRVLTALDALDRDGTGELRHHFVLVAVLCHWQSGEPRAADDALDAAWVPLAGLACGRRLSRDVAALAGMAAGLPEAP</sequence>
<evidence type="ECO:0000313" key="6">
    <source>
        <dbReference type="Proteomes" id="UP000296374"/>
    </source>
</evidence>
<comment type="cofactor">
    <cofactor evidence="1">
        <name>Mg(2+)</name>
        <dbReference type="ChEBI" id="CHEBI:18420"/>
    </cofactor>
</comment>
<evidence type="ECO:0000256" key="2">
    <source>
        <dbReference type="ARBA" id="ARBA00022801"/>
    </source>
</evidence>
<gene>
    <name evidence="5" type="ORF">E4191_01345</name>
</gene>
<dbReference type="PROSITE" id="PS51462">
    <property type="entry name" value="NUDIX"/>
    <property type="match status" value="1"/>
</dbReference>
<dbReference type="PANTHER" id="PTHR43736:SF1">
    <property type="entry name" value="DIHYDRONEOPTERIN TRIPHOSPHATE DIPHOSPHATASE"/>
    <property type="match status" value="1"/>
</dbReference>
<dbReference type="PANTHER" id="PTHR43736">
    <property type="entry name" value="ADP-RIBOSE PYROPHOSPHATASE"/>
    <property type="match status" value="1"/>
</dbReference>
<evidence type="ECO:0000256" key="3">
    <source>
        <dbReference type="RuleBase" id="RU003476"/>
    </source>
</evidence>
<dbReference type="Pfam" id="PF00293">
    <property type="entry name" value="NUDIX"/>
    <property type="match status" value="1"/>
</dbReference>
<accession>A0A4P7HKC0</accession>
<evidence type="ECO:0000313" key="5">
    <source>
        <dbReference type="EMBL" id="QBX33511.1"/>
    </source>
</evidence>